<name>A0AAN4VYZ0_9BACT</name>
<proteinExistence type="predicted"/>
<dbReference type="AlphaFoldDB" id="A0AAN4VYZ0"/>
<reference evidence="1 2" key="1">
    <citation type="submission" date="2021-12" db="EMBL/GenBank/DDBJ databases">
        <title>Genome sequencing of bacteria with rrn-lacking chromosome and rrn-plasmid.</title>
        <authorList>
            <person name="Anda M."/>
            <person name="Iwasaki W."/>
        </authorList>
    </citation>
    <scope>NUCLEOTIDE SEQUENCE [LARGE SCALE GENOMIC DNA]</scope>
    <source>
        <strain evidence="1 2">NBRC 15940</strain>
    </source>
</reference>
<evidence type="ECO:0000313" key="2">
    <source>
        <dbReference type="Proteomes" id="UP001310022"/>
    </source>
</evidence>
<keyword evidence="2" id="KW-1185">Reference proteome</keyword>
<protein>
    <submittedName>
        <fullName evidence="1">Uncharacterized protein</fullName>
    </submittedName>
</protein>
<accession>A0AAN4VYZ0</accession>
<dbReference type="EMBL" id="BQKE01000001">
    <property type="protein sequence ID" value="GJM60935.1"/>
    <property type="molecule type" value="Genomic_DNA"/>
</dbReference>
<comment type="caution">
    <text evidence="1">The sequence shown here is derived from an EMBL/GenBank/DDBJ whole genome shotgun (WGS) entry which is preliminary data.</text>
</comment>
<dbReference type="Proteomes" id="UP001310022">
    <property type="component" value="Unassembled WGS sequence"/>
</dbReference>
<evidence type="ECO:0000313" key="1">
    <source>
        <dbReference type="EMBL" id="GJM60935.1"/>
    </source>
</evidence>
<gene>
    <name evidence="1" type="ORF">PEDI_14870</name>
</gene>
<dbReference type="RefSeq" id="WP_338236578.1">
    <property type="nucleotide sequence ID" value="NZ_BQKE01000001.1"/>
</dbReference>
<organism evidence="1 2">
    <name type="scientific">Persicobacter diffluens</name>
    <dbReference type="NCBI Taxonomy" id="981"/>
    <lineage>
        <taxon>Bacteria</taxon>
        <taxon>Pseudomonadati</taxon>
        <taxon>Bacteroidota</taxon>
        <taxon>Cytophagia</taxon>
        <taxon>Cytophagales</taxon>
        <taxon>Persicobacteraceae</taxon>
        <taxon>Persicobacter</taxon>
    </lineage>
</organism>
<sequence length="157" mass="18013">MHKILQHYRTIGLGLIGIFLALSPLKAQEFSMVTIENIRQIPPRYEVVDYATWIQINGSELVYRFKGKTKILQLDAEQMAHLAECLDQGRFSGVNKNWNKKGMPTFTRVSRKVNNMSEEWILEGMEGDGRSVDFFLEVLNNILPEEVELVVEQAVSL</sequence>